<dbReference type="RefSeq" id="WP_205119141.1">
    <property type="nucleotide sequence ID" value="NZ_JAFBCM010000001.1"/>
</dbReference>
<dbReference type="InterPro" id="IPR050490">
    <property type="entry name" value="Bact_solute-bd_prot1"/>
</dbReference>
<evidence type="ECO:0000256" key="1">
    <source>
        <dbReference type="SAM" id="SignalP"/>
    </source>
</evidence>
<feature type="signal peptide" evidence="1">
    <location>
        <begin position="1"/>
        <end position="22"/>
    </location>
</feature>
<organism evidence="2 3">
    <name type="scientific">Tenggerimyces flavus</name>
    <dbReference type="NCBI Taxonomy" id="1708749"/>
    <lineage>
        <taxon>Bacteria</taxon>
        <taxon>Bacillati</taxon>
        <taxon>Actinomycetota</taxon>
        <taxon>Actinomycetes</taxon>
        <taxon>Propionibacteriales</taxon>
        <taxon>Nocardioidaceae</taxon>
        <taxon>Tenggerimyces</taxon>
    </lineage>
</organism>
<accession>A0ABV7YMY8</accession>
<dbReference type="Pfam" id="PF01547">
    <property type="entry name" value="SBP_bac_1"/>
    <property type="match status" value="1"/>
</dbReference>
<dbReference type="PANTHER" id="PTHR43649">
    <property type="entry name" value="ARABINOSE-BINDING PROTEIN-RELATED"/>
    <property type="match status" value="1"/>
</dbReference>
<dbReference type="InterPro" id="IPR006059">
    <property type="entry name" value="SBP"/>
</dbReference>
<proteinExistence type="predicted"/>
<dbReference type="PROSITE" id="PS51257">
    <property type="entry name" value="PROKAR_LIPOPROTEIN"/>
    <property type="match status" value="1"/>
</dbReference>
<sequence length="458" mass="48396">MTVLRRGLIACGLALALGVSTAACGSNGDPPSTSDQTDGQVTISVMGLPPATNAESRQAFLDQVAAFEKANPDIKIKPSDAPWDVKTFAAKMAGGRAETVLKIPLTEPPGLIERKQVADITVEAKKLPEFASFDPKVMEILSSEGKVYGLPESIYALGLVYNRKLFTQAGLDPDDPPDTWEEFRHAADQIAEKTGKIGYGALTTNNSGGWHLTAMTYANGGTMQDLVDGKPTATFNNAPTLEALKLLHDMRFVDDSMGTQQLRKGEDASPAFAAGEIGMWINAPQAYNSYITLFKGDPADFGAASLPQGGGDGTLAGGTVLMVTAKASDAERAAAVKWIEYSSILPSYDTAAAVTVAKARAADKLPVGVPVLPVFDQATVDKVDAAIKPYVNVPTEQFAPYVERTKDLAFVPEPAIAAQDLYAALDPVVQAVLTNKDADPAALLAAAEDQVNAILRRQ</sequence>
<gene>
    <name evidence="2" type="ORF">ACFOUW_30250</name>
</gene>
<evidence type="ECO:0000313" key="2">
    <source>
        <dbReference type="EMBL" id="MFC3765150.1"/>
    </source>
</evidence>
<feature type="chain" id="PRO_5046163008" evidence="1">
    <location>
        <begin position="23"/>
        <end position="458"/>
    </location>
</feature>
<protein>
    <submittedName>
        <fullName evidence="2">ABC transporter substrate-binding protein</fullName>
    </submittedName>
</protein>
<evidence type="ECO:0000313" key="3">
    <source>
        <dbReference type="Proteomes" id="UP001595699"/>
    </source>
</evidence>
<dbReference type="EMBL" id="JBHRZH010000036">
    <property type="protein sequence ID" value="MFC3765150.1"/>
    <property type="molecule type" value="Genomic_DNA"/>
</dbReference>
<dbReference type="PANTHER" id="PTHR43649:SF16">
    <property type="entry name" value="SUGAR-BINDING LIPOPROTEIN"/>
    <property type="match status" value="1"/>
</dbReference>
<name>A0ABV7YMY8_9ACTN</name>
<dbReference type="Proteomes" id="UP001595699">
    <property type="component" value="Unassembled WGS sequence"/>
</dbReference>
<keyword evidence="3" id="KW-1185">Reference proteome</keyword>
<comment type="caution">
    <text evidence="2">The sequence shown here is derived from an EMBL/GenBank/DDBJ whole genome shotgun (WGS) entry which is preliminary data.</text>
</comment>
<dbReference type="SUPFAM" id="SSF53850">
    <property type="entry name" value="Periplasmic binding protein-like II"/>
    <property type="match status" value="1"/>
</dbReference>
<keyword evidence="1" id="KW-0732">Signal</keyword>
<dbReference type="Gene3D" id="3.40.190.10">
    <property type="entry name" value="Periplasmic binding protein-like II"/>
    <property type="match status" value="1"/>
</dbReference>
<reference evidence="3" key="1">
    <citation type="journal article" date="2019" name="Int. J. Syst. Evol. Microbiol.">
        <title>The Global Catalogue of Microorganisms (GCM) 10K type strain sequencing project: providing services to taxonomists for standard genome sequencing and annotation.</title>
        <authorList>
            <consortium name="The Broad Institute Genomics Platform"/>
            <consortium name="The Broad Institute Genome Sequencing Center for Infectious Disease"/>
            <person name="Wu L."/>
            <person name="Ma J."/>
        </authorList>
    </citation>
    <scope>NUCLEOTIDE SEQUENCE [LARGE SCALE GENOMIC DNA]</scope>
    <source>
        <strain evidence="3">CGMCC 4.7241</strain>
    </source>
</reference>